<comment type="caution">
    <text evidence="1">The sequence shown here is derived from an EMBL/GenBank/DDBJ whole genome shotgun (WGS) entry which is preliminary data.</text>
</comment>
<proteinExistence type="predicted"/>
<organism evidence="1 2">
    <name type="scientific">Gibberella intermedia</name>
    <name type="common">Bulb rot disease fungus</name>
    <name type="synonym">Fusarium proliferatum</name>
    <dbReference type="NCBI Taxonomy" id="948311"/>
    <lineage>
        <taxon>Eukaryota</taxon>
        <taxon>Fungi</taxon>
        <taxon>Dikarya</taxon>
        <taxon>Ascomycota</taxon>
        <taxon>Pezizomycotina</taxon>
        <taxon>Sordariomycetes</taxon>
        <taxon>Hypocreomycetidae</taxon>
        <taxon>Hypocreales</taxon>
        <taxon>Nectriaceae</taxon>
        <taxon>Fusarium</taxon>
        <taxon>Fusarium fujikuroi species complex</taxon>
    </lineage>
</organism>
<reference evidence="1 2" key="1">
    <citation type="submission" date="2017-12" db="EMBL/GenBank/DDBJ databases">
        <title>Genome sequence of the mycotoxigenic crop pathogen Fusarium proliferatum, strain ITEM 2341 from Date Palm.</title>
        <authorList>
            <person name="Almiman B.F."/>
            <person name="Shittu T.A."/>
            <person name="Muthumeenakshi S."/>
            <person name="Baroncelli R."/>
            <person name="Sreenivasaprasada S."/>
        </authorList>
    </citation>
    <scope>NUCLEOTIDE SEQUENCE [LARGE SCALE GENOMIC DNA]</scope>
    <source>
        <strain evidence="1 2">ITEM 2341</strain>
    </source>
</reference>
<evidence type="ECO:0000313" key="2">
    <source>
        <dbReference type="Proteomes" id="UP000251714"/>
    </source>
</evidence>
<protein>
    <submittedName>
        <fullName evidence="1">Uncharacterized protein</fullName>
    </submittedName>
</protein>
<evidence type="ECO:0000313" key="1">
    <source>
        <dbReference type="EMBL" id="RBA21135.1"/>
    </source>
</evidence>
<dbReference type="Proteomes" id="UP000251714">
    <property type="component" value="Unassembled WGS sequence"/>
</dbReference>
<dbReference type="AlphaFoldDB" id="A0A365NK09"/>
<accession>A0A365NK09</accession>
<sequence length="364" mass="41217">MSFSGYRSRSREPQAGGLDNFRVLDQSVRDPFDTPRLPESSRSFRVTVFAYHAGLSLLESRKSRQALYQLISETYRLTPYRTRKTFIWTGNLQTDRDRTHQLVDSFLSKCRTDPPNITISDRIKGEGLAIRVNWPGLLEARDPNAYSPKYAATFRINKFLVDAAVSVAESGDVEGFQKYLFLLTQATAHELVHMIMGYLFGSSDTLTPPLLNYPPGGANSPQGESGRYWEQKVFGCFVEAYYDPRSPLGTSQTGILFAVLDGRRYVPIAGTTIQRFLQLDFSQPMVLPNQKSQRILQGAKAMEDIRQASRQPDFRGDLTTYFLNINSLPTIRVSRDSLAQIMQMAFDPYLVRPPPIIGSSRSRR</sequence>
<dbReference type="EMBL" id="PKMI01000002">
    <property type="protein sequence ID" value="RBA21135.1"/>
    <property type="molecule type" value="Genomic_DNA"/>
</dbReference>
<gene>
    <name evidence="1" type="ORF">FPRO05_07449</name>
</gene>
<name>A0A365NK09_GIBIN</name>